<keyword evidence="5" id="KW-1185">Reference proteome</keyword>
<keyword evidence="1" id="KW-0677">Repeat</keyword>
<feature type="repeat" description="TPR" evidence="3">
    <location>
        <begin position="269"/>
        <end position="302"/>
    </location>
</feature>
<dbReference type="STRING" id="1384054.N790_02540"/>
<dbReference type="PROSITE" id="PS50005">
    <property type="entry name" value="TPR"/>
    <property type="match status" value="1"/>
</dbReference>
<proteinExistence type="predicted"/>
<dbReference type="InterPro" id="IPR013105">
    <property type="entry name" value="TPR_2"/>
</dbReference>
<protein>
    <submittedName>
        <fullName evidence="4">Uncharacterized protein</fullName>
    </submittedName>
</protein>
<dbReference type="PATRIC" id="fig|1384054.3.peg.2353"/>
<evidence type="ECO:0000256" key="3">
    <source>
        <dbReference type="PROSITE-ProRule" id="PRU00339"/>
    </source>
</evidence>
<evidence type="ECO:0000313" key="5">
    <source>
        <dbReference type="Proteomes" id="UP000029392"/>
    </source>
</evidence>
<reference evidence="4 5" key="1">
    <citation type="submission" date="2013-09" db="EMBL/GenBank/DDBJ databases">
        <title>Genome sequencing of Arenimonas malthae.</title>
        <authorList>
            <person name="Chen F."/>
            <person name="Wang G."/>
        </authorList>
    </citation>
    <scope>NUCLEOTIDE SEQUENCE [LARGE SCALE GENOMIC DNA]</scope>
    <source>
        <strain evidence="4 5">CC-JY-1</strain>
    </source>
</reference>
<dbReference type="PANTHER" id="PTHR12558">
    <property type="entry name" value="CELL DIVISION CYCLE 16,23,27"/>
    <property type="match status" value="1"/>
</dbReference>
<evidence type="ECO:0000313" key="4">
    <source>
        <dbReference type="EMBL" id="KFN43264.1"/>
    </source>
</evidence>
<accession>A0A091AX68</accession>
<sequence>MLALLFLAATPASAATVAEAEALLKARDPRAAGAVAPLLAAKPRDPAVRVLQTRVLLQQRKAKDALEFAEETVEMAPDYAPAHYWLGNAFGARIGQVGMLSQASMAPKIRASFQRALDIDPNLHAARIGLVEFYLQAPGIVGGSVDEARRQADELKRRDPPYGHYARARVLAKEGKEAQARQAYLAAHAARPEQAEFRMAAGLAHQQSGDWERSFAIFEAWTREDPKAAGAWYQIGRAAALSGQRLEIGADALRRYLSLPAAVGDPEPKHAWYRLGQVLVHAGDKAGARAAFQQALKADPKFAEPKAELAKL</sequence>
<dbReference type="PANTHER" id="PTHR12558:SF13">
    <property type="entry name" value="CELL DIVISION CYCLE PROTEIN 27 HOMOLOG"/>
    <property type="match status" value="1"/>
</dbReference>
<name>A0A091AX68_9GAMM</name>
<evidence type="ECO:0000256" key="2">
    <source>
        <dbReference type="ARBA" id="ARBA00022803"/>
    </source>
</evidence>
<comment type="caution">
    <text evidence="4">The sequence shown here is derived from an EMBL/GenBank/DDBJ whole genome shotgun (WGS) entry which is preliminary data.</text>
</comment>
<dbReference type="AlphaFoldDB" id="A0A091AX68"/>
<evidence type="ECO:0000256" key="1">
    <source>
        <dbReference type="ARBA" id="ARBA00022737"/>
    </source>
</evidence>
<gene>
    <name evidence="4" type="ORF">N790_02540</name>
</gene>
<dbReference type="InterPro" id="IPR019734">
    <property type="entry name" value="TPR_rpt"/>
</dbReference>
<dbReference type="SUPFAM" id="SSF48452">
    <property type="entry name" value="TPR-like"/>
    <property type="match status" value="1"/>
</dbReference>
<dbReference type="Pfam" id="PF13432">
    <property type="entry name" value="TPR_16"/>
    <property type="match status" value="1"/>
</dbReference>
<dbReference type="SMART" id="SM00028">
    <property type="entry name" value="TPR"/>
    <property type="match status" value="3"/>
</dbReference>
<dbReference type="EMBL" id="AVCH01000193">
    <property type="protein sequence ID" value="KFN43264.1"/>
    <property type="molecule type" value="Genomic_DNA"/>
</dbReference>
<dbReference type="InterPro" id="IPR011990">
    <property type="entry name" value="TPR-like_helical_dom_sf"/>
</dbReference>
<dbReference type="Proteomes" id="UP000029392">
    <property type="component" value="Unassembled WGS sequence"/>
</dbReference>
<keyword evidence="2 3" id="KW-0802">TPR repeat</keyword>
<dbReference type="eggNOG" id="COG0457">
    <property type="taxonomic scope" value="Bacteria"/>
</dbReference>
<organism evidence="4 5">
    <name type="scientific">Arenimonas malthae CC-JY-1</name>
    <dbReference type="NCBI Taxonomy" id="1384054"/>
    <lineage>
        <taxon>Bacteria</taxon>
        <taxon>Pseudomonadati</taxon>
        <taxon>Pseudomonadota</taxon>
        <taxon>Gammaproteobacteria</taxon>
        <taxon>Lysobacterales</taxon>
        <taxon>Lysobacteraceae</taxon>
        <taxon>Arenimonas</taxon>
    </lineage>
</organism>
<dbReference type="Pfam" id="PF07719">
    <property type="entry name" value="TPR_2"/>
    <property type="match status" value="1"/>
</dbReference>
<dbReference type="Gene3D" id="1.25.40.10">
    <property type="entry name" value="Tetratricopeptide repeat domain"/>
    <property type="match status" value="3"/>
</dbReference>